<organism evidence="1">
    <name type="scientific">Brassica oleracea</name>
    <name type="common">Wild cabbage</name>
    <dbReference type="NCBI Taxonomy" id="3712"/>
    <lineage>
        <taxon>Eukaryota</taxon>
        <taxon>Viridiplantae</taxon>
        <taxon>Streptophyta</taxon>
        <taxon>Embryophyta</taxon>
        <taxon>Tracheophyta</taxon>
        <taxon>Spermatophyta</taxon>
        <taxon>Magnoliopsida</taxon>
        <taxon>eudicotyledons</taxon>
        <taxon>Gunneridae</taxon>
        <taxon>Pentapetalae</taxon>
        <taxon>rosids</taxon>
        <taxon>malvids</taxon>
        <taxon>Brassicales</taxon>
        <taxon>Brassicaceae</taxon>
        <taxon>Brassiceae</taxon>
        <taxon>Brassica</taxon>
    </lineage>
</organism>
<reference evidence="1" key="1">
    <citation type="submission" date="2018-11" db="EMBL/GenBank/DDBJ databases">
        <authorList>
            <consortium name="Genoscope - CEA"/>
            <person name="William W."/>
        </authorList>
    </citation>
    <scope>NUCLEOTIDE SEQUENCE</scope>
</reference>
<gene>
    <name evidence="1" type="ORF">BOLC5T30333H</name>
</gene>
<protein>
    <submittedName>
        <fullName evidence="1">Uncharacterized protein</fullName>
    </submittedName>
</protein>
<name>A0A3P6EYX5_BRAOL</name>
<sequence>MCSKEKFMMQLWSQLKMVWVNYFFYTVLVEQGRHTFTTPLFLSCDQKKKLCSQLLPLASQHCFYLQEGQHIPALRYP</sequence>
<dbReference type="EMBL" id="LR031877">
    <property type="protein sequence ID" value="VDD42786.1"/>
    <property type="molecule type" value="Genomic_DNA"/>
</dbReference>
<proteinExistence type="predicted"/>
<accession>A0A3P6EYX5</accession>
<dbReference type="AlphaFoldDB" id="A0A3P6EYX5"/>
<evidence type="ECO:0000313" key="1">
    <source>
        <dbReference type="EMBL" id="VDD42786.1"/>
    </source>
</evidence>